<feature type="domain" description="TonB-dependent receptor plug" evidence="17">
    <location>
        <begin position="49"/>
        <end position="157"/>
    </location>
</feature>
<evidence type="ECO:0000256" key="5">
    <source>
        <dbReference type="ARBA" id="ARBA00022692"/>
    </source>
</evidence>
<dbReference type="InterPro" id="IPR010917">
    <property type="entry name" value="TonB_rcpt_CS"/>
</dbReference>
<evidence type="ECO:0000256" key="2">
    <source>
        <dbReference type="ARBA" id="ARBA00022448"/>
    </source>
</evidence>
<evidence type="ECO:0000256" key="6">
    <source>
        <dbReference type="ARBA" id="ARBA00022729"/>
    </source>
</evidence>
<dbReference type="PANTHER" id="PTHR32552:SF81">
    <property type="entry name" value="TONB-DEPENDENT OUTER MEMBRANE RECEPTOR"/>
    <property type="match status" value="1"/>
</dbReference>
<accession>A0A7G5II17</accession>
<evidence type="ECO:0000259" key="16">
    <source>
        <dbReference type="Pfam" id="PF00593"/>
    </source>
</evidence>
<evidence type="ECO:0000256" key="11">
    <source>
        <dbReference type="ARBA" id="ARBA00023237"/>
    </source>
</evidence>
<comment type="subcellular location">
    <subcellularLocation>
        <location evidence="1 12">Cell outer membrane</location>
        <topology evidence="1 12">Multi-pass membrane protein</topology>
    </subcellularLocation>
</comment>
<name>A0A7G5II17_9SPHN</name>
<keyword evidence="8" id="KW-0406">Ion transport</keyword>
<protein>
    <submittedName>
        <fullName evidence="18">TonB-dependent receptor</fullName>
    </submittedName>
</protein>
<evidence type="ECO:0000256" key="10">
    <source>
        <dbReference type="ARBA" id="ARBA00023136"/>
    </source>
</evidence>
<dbReference type="GO" id="GO:0009279">
    <property type="term" value="C:cell outer membrane"/>
    <property type="evidence" value="ECO:0007669"/>
    <property type="project" value="UniProtKB-SubCell"/>
</dbReference>
<dbReference type="Proteomes" id="UP000515292">
    <property type="component" value="Chromosome"/>
</dbReference>
<evidence type="ECO:0000256" key="12">
    <source>
        <dbReference type="PROSITE-ProRule" id="PRU01360"/>
    </source>
</evidence>
<dbReference type="EMBL" id="CP059851">
    <property type="protein sequence ID" value="QMW23009.1"/>
    <property type="molecule type" value="Genomic_DNA"/>
</dbReference>
<dbReference type="RefSeq" id="WP_182296436.1">
    <property type="nucleotide sequence ID" value="NZ_CP059851.1"/>
</dbReference>
<dbReference type="SUPFAM" id="SSF56935">
    <property type="entry name" value="Porins"/>
    <property type="match status" value="1"/>
</dbReference>
<keyword evidence="6 15" id="KW-0732">Signal</keyword>
<keyword evidence="9 14" id="KW-0798">TonB box</keyword>
<evidence type="ECO:0000256" key="3">
    <source>
        <dbReference type="ARBA" id="ARBA00022452"/>
    </source>
</evidence>
<feature type="short sequence motif" description="TonB C-terminal box" evidence="13">
    <location>
        <begin position="875"/>
        <end position="892"/>
    </location>
</feature>
<evidence type="ECO:0000256" key="13">
    <source>
        <dbReference type="PROSITE-ProRule" id="PRU10144"/>
    </source>
</evidence>
<sequence length="892" mass="95315">MRSLLLTSAALLAFAGAAHAQTAPATQPVAADENPGEIIVTATKRAQRLSDVPIAVSAVTAESLQNSGATDIRQLNQLSPSLLVSSTSSEAGAGVARIRGIGTVGDNPGLESSVAVFIDGVYRSRSGVGLTELGEIDRIEVLRGPQGTLFGRNASAGLINVITAQPKFETQGNAEVSYGNYDYWRVAGGITGGLTDKIAVRLDGVYTKRDGFIKDLTSGRGLNNRDRYLLRGKVLFEPTDDVSILLTADYASRKEECCASTYDTPFGTTTRDASGNVVFLPNANSVLNILNQLGGNIQIADRYKRETAITPGRGYQSDVKDYGFSGELNWQFGDTKLTSITAYRDWKVTSGQDADFMALDVLYRPGGAKRQFRTFSQELRLNGTAFDDRLDWLVGGYYADEKLDVTDNLAYGADYQRYANCLVVNGLSGVAASIGLPGLLSTSQPGCISQTVAAAIPDVPALAGLRGPARLFAGLTVPGLFGYDAVAAAVGQPGNSLVGDGLNDRYRQNSRNYAFFTHNVIDITDKLSLTLGARYTNERKEVFANLASVGNPLCGAIQTNPALAGLATLPCVINNRVNGAYTGIKKEDKFSGTVVVSFKPTDRLLTYASYSRGYKAGGFNLDRSALLPSAPNINQLTFEPETVNAFELGAKLRGREFNLNIAGFYQEFSNFQLNTFNGVNFLVENTTGCKTALAANGSCAPGDTKAGVVSKGVEIEANIFPIDNVVFNLGLTVADTKYRKPLVGLNGRPLPGALALLPGERLSNAPLYVATTSFAWMPPIGDTGMSALFYVDMRYQSEIRTGSDLFPEKTQQGFAVVNARVGLNGKDKRWSVEAWAQNLLNEKFTQVGFNTPLQGGGSAGLVERGLGTVGNTLFSSFLGEPRTYGITVKTKF</sequence>
<evidence type="ECO:0000259" key="17">
    <source>
        <dbReference type="Pfam" id="PF07715"/>
    </source>
</evidence>
<keyword evidence="5 12" id="KW-0812">Transmembrane</keyword>
<gene>
    <name evidence="18" type="ORF">H3309_00380</name>
</gene>
<dbReference type="Gene3D" id="2.40.170.20">
    <property type="entry name" value="TonB-dependent receptor, beta-barrel domain"/>
    <property type="match status" value="2"/>
</dbReference>
<dbReference type="InterPro" id="IPR012910">
    <property type="entry name" value="Plug_dom"/>
</dbReference>
<dbReference type="Pfam" id="PF00593">
    <property type="entry name" value="TonB_dep_Rec_b-barrel"/>
    <property type="match status" value="1"/>
</dbReference>
<dbReference type="AlphaFoldDB" id="A0A7G5II17"/>
<dbReference type="KEGG" id="sand:H3309_00380"/>
<dbReference type="Pfam" id="PF07715">
    <property type="entry name" value="Plug"/>
    <property type="match status" value="1"/>
</dbReference>
<dbReference type="InterPro" id="IPR036942">
    <property type="entry name" value="Beta-barrel_TonB_sf"/>
</dbReference>
<keyword evidence="2 12" id="KW-0813">Transport</keyword>
<dbReference type="GO" id="GO:0006826">
    <property type="term" value="P:iron ion transport"/>
    <property type="evidence" value="ECO:0007669"/>
    <property type="project" value="UniProtKB-KW"/>
</dbReference>
<feature type="domain" description="TonB-dependent receptor-like beta-barrel" evidence="16">
    <location>
        <begin position="371"/>
        <end position="839"/>
    </location>
</feature>
<evidence type="ECO:0000313" key="18">
    <source>
        <dbReference type="EMBL" id="QMW23009.1"/>
    </source>
</evidence>
<dbReference type="PROSITE" id="PS52016">
    <property type="entry name" value="TONB_DEPENDENT_REC_3"/>
    <property type="match status" value="1"/>
</dbReference>
<evidence type="ECO:0000313" key="19">
    <source>
        <dbReference type="Proteomes" id="UP000515292"/>
    </source>
</evidence>
<keyword evidence="18" id="KW-0675">Receptor</keyword>
<keyword evidence="4" id="KW-0410">Iron transport</keyword>
<keyword evidence="7" id="KW-0408">Iron</keyword>
<evidence type="ECO:0000256" key="7">
    <source>
        <dbReference type="ARBA" id="ARBA00023004"/>
    </source>
</evidence>
<proteinExistence type="inferred from homology"/>
<keyword evidence="19" id="KW-1185">Reference proteome</keyword>
<keyword evidence="3 12" id="KW-1134">Transmembrane beta strand</keyword>
<evidence type="ECO:0000256" key="8">
    <source>
        <dbReference type="ARBA" id="ARBA00023065"/>
    </source>
</evidence>
<evidence type="ECO:0000256" key="15">
    <source>
        <dbReference type="SAM" id="SignalP"/>
    </source>
</evidence>
<dbReference type="PANTHER" id="PTHR32552">
    <property type="entry name" value="FERRICHROME IRON RECEPTOR-RELATED"/>
    <property type="match status" value="1"/>
</dbReference>
<keyword evidence="11 12" id="KW-0998">Cell outer membrane</keyword>
<evidence type="ECO:0000256" key="1">
    <source>
        <dbReference type="ARBA" id="ARBA00004571"/>
    </source>
</evidence>
<dbReference type="PROSITE" id="PS01156">
    <property type="entry name" value="TONB_DEPENDENT_REC_2"/>
    <property type="match status" value="1"/>
</dbReference>
<evidence type="ECO:0000256" key="4">
    <source>
        <dbReference type="ARBA" id="ARBA00022496"/>
    </source>
</evidence>
<feature type="chain" id="PRO_5028927965" evidence="15">
    <location>
        <begin position="21"/>
        <end position="892"/>
    </location>
</feature>
<comment type="similarity">
    <text evidence="12 14">Belongs to the TonB-dependent receptor family.</text>
</comment>
<keyword evidence="10 12" id="KW-0472">Membrane</keyword>
<reference evidence="18 19" key="1">
    <citation type="submission" date="2020-07" db="EMBL/GenBank/DDBJ databases">
        <title>Complete genome sequence for Sandaracinobacter sp. M6.</title>
        <authorList>
            <person name="Tang Y."/>
            <person name="Liu Q."/>
            <person name="Guo Z."/>
            <person name="Lei P."/>
            <person name="Huang B."/>
        </authorList>
    </citation>
    <scope>NUCLEOTIDE SEQUENCE [LARGE SCALE GENOMIC DNA]</scope>
    <source>
        <strain evidence="18 19">M6</strain>
    </source>
</reference>
<feature type="signal peptide" evidence="15">
    <location>
        <begin position="1"/>
        <end position="20"/>
    </location>
</feature>
<evidence type="ECO:0000256" key="14">
    <source>
        <dbReference type="RuleBase" id="RU003357"/>
    </source>
</evidence>
<dbReference type="InterPro" id="IPR039426">
    <property type="entry name" value="TonB-dep_rcpt-like"/>
</dbReference>
<dbReference type="InterPro" id="IPR000531">
    <property type="entry name" value="Beta-barrel_TonB"/>
</dbReference>
<organism evidence="18 19">
    <name type="scientific">Sandaracinobacteroides saxicola</name>
    <dbReference type="NCBI Taxonomy" id="2759707"/>
    <lineage>
        <taxon>Bacteria</taxon>
        <taxon>Pseudomonadati</taxon>
        <taxon>Pseudomonadota</taxon>
        <taxon>Alphaproteobacteria</taxon>
        <taxon>Sphingomonadales</taxon>
        <taxon>Sphingosinicellaceae</taxon>
        <taxon>Sandaracinobacteroides</taxon>
    </lineage>
</organism>
<evidence type="ECO:0000256" key="9">
    <source>
        <dbReference type="ARBA" id="ARBA00023077"/>
    </source>
</evidence>